<feature type="transmembrane region" description="Helical" evidence="1">
    <location>
        <begin position="95"/>
        <end position="115"/>
    </location>
</feature>
<dbReference type="AlphaFoldDB" id="A0A1V4HYK1"/>
<keyword evidence="1" id="KW-1133">Transmembrane helix</keyword>
<evidence type="ECO:0000313" key="3">
    <source>
        <dbReference type="Proteomes" id="UP000189940"/>
    </source>
</evidence>
<dbReference type="EMBL" id="MWPQ01000040">
    <property type="protein sequence ID" value="OPH82955.1"/>
    <property type="molecule type" value="Genomic_DNA"/>
</dbReference>
<dbReference type="SUPFAM" id="SSF53474">
    <property type="entry name" value="alpha/beta-Hydrolases"/>
    <property type="match status" value="1"/>
</dbReference>
<evidence type="ECO:0000256" key="1">
    <source>
        <dbReference type="SAM" id="Phobius"/>
    </source>
</evidence>
<accession>A0A1V4HYK1</accession>
<comment type="caution">
    <text evidence="2">The sequence shown here is derived from an EMBL/GenBank/DDBJ whole genome shotgun (WGS) entry which is preliminary data.</text>
</comment>
<dbReference type="OrthoDB" id="7257484at2"/>
<name>A0A1V4HYK1_NITVU</name>
<evidence type="ECO:0008006" key="4">
    <source>
        <dbReference type="Google" id="ProtNLM"/>
    </source>
</evidence>
<keyword evidence="3" id="KW-1185">Reference proteome</keyword>
<evidence type="ECO:0000313" key="2">
    <source>
        <dbReference type="EMBL" id="OPH82955.1"/>
    </source>
</evidence>
<feature type="transmembrane region" description="Helical" evidence="1">
    <location>
        <begin position="121"/>
        <end position="143"/>
    </location>
</feature>
<reference evidence="2 3" key="1">
    <citation type="submission" date="2017-02" db="EMBL/GenBank/DDBJ databases">
        <title>Genome sequence of the nitrite-oxidizing bacterium Nitrobacter vulgaris strain Ab1.</title>
        <authorList>
            <person name="Mellbye B.L."/>
            <person name="Davis E.W."/>
            <person name="Spieck E."/>
            <person name="Chang J.H."/>
            <person name="Bottomley P.J."/>
            <person name="Sayavedra-Soto L.A."/>
        </authorList>
    </citation>
    <scope>NUCLEOTIDE SEQUENCE [LARGE SCALE GENOMIC DNA]</scope>
    <source>
        <strain evidence="2 3">Ab1</strain>
    </source>
</reference>
<keyword evidence="1" id="KW-0472">Membrane</keyword>
<dbReference type="RefSeq" id="WP_079446985.1">
    <property type="nucleotide sequence ID" value="NZ_MWPQ01000040.1"/>
</dbReference>
<dbReference type="InterPro" id="IPR029058">
    <property type="entry name" value="AB_hydrolase_fold"/>
</dbReference>
<dbReference type="Proteomes" id="UP000189940">
    <property type="component" value="Unassembled WGS sequence"/>
</dbReference>
<keyword evidence="1" id="KW-0812">Transmembrane</keyword>
<gene>
    <name evidence="2" type="ORF">B2M20_10600</name>
</gene>
<organism evidence="2 3">
    <name type="scientific">Nitrobacter vulgaris</name>
    <dbReference type="NCBI Taxonomy" id="29421"/>
    <lineage>
        <taxon>Bacteria</taxon>
        <taxon>Pseudomonadati</taxon>
        <taxon>Pseudomonadota</taxon>
        <taxon>Alphaproteobacteria</taxon>
        <taxon>Hyphomicrobiales</taxon>
        <taxon>Nitrobacteraceae</taxon>
        <taxon>Nitrobacter</taxon>
    </lineage>
</organism>
<sequence length="417" mass="46900">MIARRHVFHIGGYDPISPEQQHRRCERSLSVFQRTWGVRAEIVSAIEATPVSASWVIEASGPNWNTRTSYEMLRWDDLILEDHTRGMWSRLGQSLVTLADFIVTGTLFRFMYASWKYAGFFLFPYLYVAGFAACGAGIGYGLVRLAGVTGFAAVLLTAAVTVGVTAGLLHLLGWRWPINHVFDDWIFSREFVYGRRPRMDARIDQFAGRILDRVRNADVDEIVIVGHCLGAALVMDSVARALKRDPEFARCSPSLCILTVGATIPKFSLHSHGGCIREATQTVADERRIRWTEYHARDDAISFYRFDPVTLKRVSRERSDGRPNIRRVQLHDMMDKASFRRHRFNFMVLHYKFLMGNSVRANYDHCLIVCGPLSFDEITAPRGGVDRFGEDGSLLKRASSEVTAATTRLAGAAVGAA</sequence>
<proteinExistence type="predicted"/>
<dbReference type="STRING" id="29421.B2M20_10600"/>
<protein>
    <recommendedName>
        <fullName evidence="4">Alpha/beta hydrolase</fullName>
    </recommendedName>
</protein>
<feature type="transmembrane region" description="Helical" evidence="1">
    <location>
        <begin position="150"/>
        <end position="174"/>
    </location>
</feature>